<dbReference type="AlphaFoldDB" id="A0A2S2E5W6"/>
<evidence type="ECO:0000256" key="3">
    <source>
        <dbReference type="ARBA" id="ARBA00022777"/>
    </source>
</evidence>
<evidence type="ECO:0000256" key="2">
    <source>
        <dbReference type="ARBA" id="ARBA00022679"/>
    </source>
</evidence>
<dbReference type="GO" id="GO:0019698">
    <property type="term" value="P:D-galacturonate catabolic process"/>
    <property type="evidence" value="ECO:0007669"/>
    <property type="project" value="TreeGrafter"/>
</dbReference>
<dbReference type="EC" id="2.7.1.45" evidence="5"/>
<evidence type="ECO:0000259" key="4">
    <source>
        <dbReference type="Pfam" id="PF00294"/>
    </source>
</evidence>
<proteinExistence type="inferred from homology"/>
<dbReference type="SUPFAM" id="SSF53613">
    <property type="entry name" value="Ribokinase-like"/>
    <property type="match status" value="1"/>
</dbReference>
<dbReference type="EMBL" id="CP029347">
    <property type="protein sequence ID" value="AWL13048.1"/>
    <property type="molecule type" value="Genomic_DNA"/>
</dbReference>
<dbReference type="PANTHER" id="PTHR43085">
    <property type="entry name" value="HEXOKINASE FAMILY MEMBER"/>
    <property type="match status" value="1"/>
</dbReference>
<name>A0A2S2E5W6_9ALTE</name>
<keyword evidence="3 5" id="KW-0418">Kinase</keyword>
<dbReference type="Proteomes" id="UP000245728">
    <property type="component" value="Chromosome"/>
</dbReference>
<dbReference type="RefSeq" id="WP_109340570.1">
    <property type="nucleotide sequence ID" value="NZ_CP029347.1"/>
</dbReference>
<keyword evidence="2 5" id="KW-0808">Transferase</keyword>
<dbReference type="GO" id="GO:0042840">
    <property type="term" value="P:D-glucuronate catabolic process"/>
    <property type="evidence" value="ECO:0007669"/>
    <property type="project" value="TreeGrafter"/>
</dbReference>
<evidence type="ECO:0000313" key="5">
    <source>
        <dbReference type="EMBL" id="AWL13048.1"/>
    </source>
</evidence>
<dbReference type="CDD" id="cd01166">
    <property type="entry name" value="KdgK"/>
    <property type="match status" value="1"/>
</dbReference>
<keyword evidence="6" id="KW-1185">Reference proteome</keyword>
<dbReference type="GO" id="GO:0005829">
    <property type="term" value="C:cytosol"/>
    <property type="evidence" value="ECO:0007669"/>
    <property type="project" value="TreeGrafter"/>
</dbReference>
<dbReference type="InterPro" id="IPR011611">
    <property type="entry name" value="PfkB_dom"/>
</dbReference>
<gene>
    <name evidence="5" type="primary">kdgK</name>
    <name evidence="5" type="ORF">HMF8227_02596</name>
</gene>
<dbReference type="Gene3D" id="3.40.1190.20">
    <property type="match status" value="1"/>
</dbReference>
<dbReference type="InterPro" id="IPR029056">
    <property type="entry name" value="Ribokinase-like"/>
</dbReference>
<dbReference type="Pfam" id="PF00294">
    <property type="entry name" value="PfkB"/>
    <property type="match status" value="1"/>
</dbReference>
<dbReference type="OrthoDB" id="9776822at2"/>
<dbReference type="GO" id="GO:0006974">
    <property type="term" value="P:DNA damage response"/>
    <property type="evidence" value="ECO:0007669"/>
    <property type="project" value="TreeGrafter"/>
</dbReference>
<evidence type="ECO:0000256" key="1">
    <source>
        <dbReference type="ARBA" id="ARBA00010688"/>
    </source>
</evidence>
<evidence type="ECO:0000313" key="6">
    <source>
        <dbReference type="Proteomes" id="UP000245728"/>
    </source>
</evidence>
<feature type="domain" description="Carbohydrate kinase PfkB" evidence="4">
    <location>
        <begin position="6"/>
        <end position="300"/>
    </location>
</feature>
<dbReference type="InterPro" id="IPR050306">
    <property type="entry name" value="PfkB_Carbo_kinase"/>
</dbReference>
<dbReference type="PROSITE" id="PS00584">
    <property type="entry name" value="PFKB_KINASES_2"/>
    <property type="match status" value="1"/>
</dbReference>
<dbReference type="PANTHER" id="PTHR43085:SF15">
    <property type="entry name" value="2-DEHYDRO-3-DEOXYGLUCONOKINASE"/>
    <property type="match status" value="1"/>
</dbReference>
<sequence>MKILFIGECMAEFRQGEAGVWHQAFAGDVFNTAVYMKRISEECEVAFASVLGRDMFSQDLRHYCEQSRLDTRWLKSHESRSCGVYFIQTDTAGERQFTYYRENSAARTLLDTFSDNDFSAIAEQVDWVFLSGISLAILSANDRSRLLEKLTDLRRQGVKLVFDTNFRPVLWESRDKAKTDIYAFMESCDLVFAGREDMASLLGREDITSQEVADLLAPLCIPELVIKAGADHVMRLTQSERQHFPVEPVGSVVDTTAAGDSFNAGYLSALLAGQPPEQRVAKGQTLAASVIQHPGAIIPVNVTPAVSSVHT</sequence>
<dbReference type="GO" id="GO:0008673">
    <property type="term" value="F:2-dehydro-3-deoxygluconokinase activity"/>
    <property type="evidence" value="ECO:0007669"/>
    <property type="project" value="UniProtKB-EC"/>
</dbReference>
<dbReference type="KEGG" id="salh:HMF8227_02596"/>
<protein>
    <submittedName>
        <fullName evidence="5">2-dehydro-3-deoxygluconokinase</fullName>
        <ecNumber evidence="5">2.7.1.45</ecNumber>
    </submittedName>
</protein>
<dbReference type="InterPro" id="IPR002173">
    <property type="entry name" value="Carboh/pur_kinase_PfkB_CS"/>
</dbReference>
<accession>A0A2S2E5W6</accession>
<comment type="similarity">
    <text evidence="1">Belongs to the carbohydrate kinase PfkB family.</text>
</comment>
<organism evidence="5 6">
    <name type="scientific">Saliniradius amylolyticus</name>
    <dbReference type="NCBI Taxonomy" id="2183582"/>
    <lineage>
        <taxon>Bacteria</taxon>
        <taxon>Pseudomonadati</taxon>
        <taxon>Pseudomonadota</taxon>
        <taxon>Gammaproteobacteria</taxon>
        <taxon>Alteromonadales</taxon>
        <taxon>Alteromonadaceae</taxon>
        <taxon>Saliniradius</taxon>
    </lineage>
</organism>
<reference evidence="5 6" key="1">
    <citation type="submission" date="2018-05" db="EMBL/GenBank/DDBJ databases">
        <title>Salinimonas sp. HMF8227 Genome sequencing and assembly.</title>
        <authorList>
            <person name="Kang H."/>
            <person name="Kang J."/>
            <person name="Cha I."/>
            <person name="Kim H."/>
            <person name="Joh K."/>
        </authorList>
    </citation>
    <scope>NUCLEOTIDE SEQUENCE [LARGE SCALE GENOMIC DNA]</scope>
    <source>
        <strain evidence="5 6">HMF8227</strain>
    </source>
</reference>